<dbReference type="RefSeq" id="WP_119762749.1">
    <property type="nucleotide sequence ID" value="NZ_QYUJ01000014.1"/>
</dbReference>
<feature type="chain" id="PRO_5019274508" evidence="3">
    <location>
        <begin position="24"/>
        <end position="389"/>
    </location>
</feature>
<dbReference type="Proteomes" id="UP000286287">
    <property type="component" value="Unassembled WGS sequence"/>
</dbReference>
<dbReference type="PANTHER" id="PTHR47151">
    <property type="entry name" value="LEU/ILE/VAL-BINDING ABC TRANSPORTER SUBUNIT"/>
    <property type="match status" value="1"/>
</dbReference>
<protein>
    <submittedName>
        <fullName evidence="5">Branched-chain amino acid ABC transporter substrate-binding protein</fullName>
    </submittedName>
</protein>
<sequence length="389" mass="41363">MSKYTKRRLVFPFMALMLGQAAATPLKVAVVGPLSGDQSAFGKAMQQGAELAVSFKRKAFAAMGYDLILVPFDDQASATRASGIADKITADPAILGVIGAYNSSVSNVLAGAFEPSGLAIISPGSTNDKLTQNGWKHFSRVVAPDGAQGTAAADLLREKQVKRVAVISDNTTYGNGLMKITETALKDSSIAVPVALGAGTPEQINSAVKAIKKANVDAVYFGGTYDVGAILLKSLRAAGVKGFFLGADGLDTADYLKAARHDAVRTSYTTVFGLQEDERSSQSFVKLYQTAYKTKPDGLAAFSFDAMNVLLTALEQSMAEQKWPSRAQVAAAVRQIDLPACKPSEFGCQNITGPISFNTYGERTRARIFIMEVSPQLRPSILKALTIRQ</sequence>
<evidence type="ECO:0000313" key="5">
    <source>
        <dbReference type="EMBL" id="RJF71505.1"/>
    </source>
</evidence>
<evidence type="ECO:0000259" key="4">
    <source>
        <dbReference type="Pfam" id="PF13458"/>
    </source>
</evidence>
<dbReference type="EMBL" id="QYUJ01000014">
    <property type="protein sequence ID" value="RJF71505.1"/>
    <property type="molecule type" value="Genomic_DNA"/>
</dbReference>
<reference evidence="5 6" key="1">
    <citation type="submission" date="2018-09" db="EMBL/GenBank/DDBJ databases">
        <authorList>
            <person name="Zhu H."/>
        </authorList>
    </citation>
    <scope>NUCLEOTIDE SEQUENCE [LARGE SCALE GENOMIC DNA]</scope>
    <source>
        <strain evidence="5 6">K2S05-167</strain>
    </source>
</reference>
<dbReference type="OrthoDB" id="57337at2"/>
<organism evidence="5 6">
    <name type="scientific">Deinococcus cavernae</name>
    <dbReference type="NCBI Taxonomy" id="2320857"/>
    <lineage>
        <taxon>Bacteria</taxon>
        <taxon>Thermotogati</taxon>
        <taxon>Deinococcota</taxon>
        <taxon>Deinococci</taxon>
        <taxon>Deinococcales</taxon>
        <taxon>Deinococcaceae</taxon>
        <taxon>Deinococcus</taxon>
    </lineage>
</organism>
<name>A0A418V650_9DEIO</name>
<dbReference type="Gene3D" id="3.40.50.2300">
    <property type="match status" value="2"/>
</dbReference>
<proteinExistence type="inferred from homology"/>
<evidence type="ECO:0000256" key="3">
    <source>
        <dbReference type="SAM" id="SignalP"/>
    </source>
</evidence>
<comment type="similarity">
    <text evidence="1">Belongs to the leucine-binding protein family.</text>
</comment>
<evidence type="ECO:0000256" key="1">
    <source>
        <dbReference type="ARBA" id="ARBA00010062"/>
    </source>
</evidence>
<dbReference type="PANTHER" id="PTHR47151:SF2">
    <property type="entry name" value="AMINO ACID BINDING PROTEIN"/>
    <property type="match status" value="1"/>
</dbReference>
<dbReference type="InterPro" id="IPR028081">
    <property type="entry name" value="Leu-bd"/>
</dbReference>
<feature type="signal peptide" evidence="3">
    <location>
        <begin position="1"/>
        <end position="23"/>
    </location>
</feature>
<keyword evidence="6" id="KW-1185">Reference proteome</keyword>
<dbReference type="InterPro" id="IPR028082">
    <property type="entry name" value="Peripla_BP_I"/>
</dbReference>
<dbReference type="AlphaFoldDB" id="A0A418V650"/>
<dbReference type="CDD" id="cd06342">
    <property type="entry name" value="PBP1_ABC_LIVBP-like"/>
    <property type="match status" value="1"/>
</dbReference>
<evidence type="ECO:0000256" key="2">
    <source>
        <dbReference type="ARBA" id="ARBA00022729"/>
    </source>
</evidence>
<accession>A0A418V650</accession>
<gene>
    <name evidence="5" type="ORF">D3875_07915</name>
</gene>
<dbReference type="Pfam" id="PF13458">
    <property type="entry name" value="Peripla_BP_6"/>
    <property type="match status" value="1"/>
</dbReference>
<evidence type="ECO:0000313" key="6">
    <source>
        <dbReference type="Proteomes" id="UP000286287"/>
    </source>
</evidence>
<keyword evidence="2 3" id="KW-0732">Signal</keyword>
<feature type="domain" description="Leucine-binding protein" evidence="4">
    <location>
        <begin position="25"/>
        <end position="374"/>
    </location>
</feature>
<comment type="caution">
    <text evidence="5">The sequence shown here is derived from an EMBL/GenBank/DDBJ whole genome shotgun (WGS) entry which is preliminary data.</text>
</comment>
<dbReference type="SUPFAM" id="SSF53822">
    <property type="entry name" value="Periplasmic binding protein-like I"/>
    <property type="match status" value="1"/>
</dbReference>